<dbReference type="InterPro" id="IPR008254">
    <property type="entry name" value="Flavodoxin/NO_synth"/>
</dbReference>
<dbReference type="PROSITE" id="PS50902">
    <property type="entry name" value="FLAVODOXIN_LIKE"/>
    <property type="match status" value="1"/>
</dbReference>
<dbReference type="InterPro" id="IPR029039">
    <property type="entry name" value="Flavoprotein-like_sf"/>
</dbReference>
<keyword evidence="4" id="KW-0812">Transmembrane</keyword>
<dbReference type="AlphaFoldDB" id="A0A031JY18"/>
<dbReference type="InterPro" id="IPR001094">
    <property type="entry name" value="Flavdoxin-like"/>
</dbReference>
<dbReference type="Gene3D" id="3.40.50.360">
    <property type="match status" value="1"/>
</dbReference>
<dbReference type="PANTHER" id="PTHR34219:SF3">
    <property type="entry name" value="BLL7967 PROTEIN"/>
    <property type="match status" value="1"/>
</dbReference>
<dbReference type="InterPro" id="IPR017938">
    <property type="entry name" value="Riboflavin_synthase-like_b-brl"/>
</dbReference>
<keyword evidence="4" id="KW-1133">Transmembrane helix</keyword>
<organism evidence="7 8">
    <name type="scientific">Novosphingobium resinovorum</name>
    <dbReference type="NCBI Taxonomy" id="158500"/>
    <lineage>
        <taxon>Bacteria</taxon>
        <taxon>Pseudomonadati</taxon>
        <taxon>Pseudomonadota</taxon>
        <taxon>Alphaproteobacteria</taxon>
        <taxon>Sphingomonadales</taxon>
        <taxon>Sphingomonadaceae</taxon>
        <taxon>Novosphingobium</taxon>
    </lineage>
</organism>
<name>A0A031JY18_9SPHN</name>
<keyword evidence="3" id="KW-0249">Electron transport</keyword>
<evidence type="ECO:0000256" key="3">
    <source>
        <dbReference type="ARBA" id="ARBA00022982"/>
    </source>
</evidence>
<evidence type="ECO:0000256" key="4">
    <source>
        <dbReference type="SAM" id="Phobius"/>
    </source>
</evidence>
<dbReference type="PROSITE" id="PS51384">
    <property type="entry name" value="FAD_FR"/>
    <property type="match status" value="1"/>
</dbReference>
<dbReference type="eggNOG" id="COG3182">
    <property type="taxonomic scope" value="Bacteria"/>
</dbReference>
<keyword evidence="4" id="KW-0472">Membrane</keyword>
<dbReference type="PATRIC" id="fig|158500.4.peg.2400"/>
<protein>
    <submittedName>
        <fullName evidence="7">Flavodoxin/nitric oxide synthase</fullName>
    </submittedName>
</protein>
<accession>A0A031JY18</accession>
<dbReference type="GO" id="GO:0010181">
    <property type="term" value="F:FMN binding"/>
    <property type="evidence" value="ECO:0007669"/>
    <property type="project" value="InterPro"/>
</dbReference>
<dbReference type="PRINTS" id="PR00369">
    <property type="entry name" value="FLAVODOXIN"/>
</dbReference>
<evidence type="ECO:0000313" key="8">
    <source>
        <dbReference type="Proteomes" id="UP000024329"/>
    </source>
</evidence>
<dbReference type="eggNOG" id="COG0369">
    <property type="taxonomic scope" value="Bacteria"/>
</dbReference>
<feature type="domain" description="Flavodoxin-like" evidence="5">
    <location>
        <begin position="411"/>
        <end position="544"/>
    </location>
</feature>
<dbReference type="InterPro" id="IPR017927">
    <property type="entry name" value="FAD-bd_FR_type"/>
</dbReference>
<reference evidence="7 8" key="1">
    <citation type="submission" date="2014-03" db="EMBL/GenBank/DDBJ databases">
        <title>Whole genome sequence of Novosphingobium resinovorum KF1.</title>
        <authorList>
            <person name="Gan H.M."/>
            <person name="Gan H.Y."/>
            <person name="Chew T.H."/>
            <person name="Savka M.A."/>
        </authorList>
    </citation>
    <scope>NUCLEOTIDE SEQUENCE [LARGE SCALE GENOMIC DNA]</scope>
    <source>
        <strain evidence="7 8">KF1</strain>
    </source>
</reference>
<dbReference type="EMBL" id="JFYZ01000011">
    <property type="protein sequence ID" value="EZP81698.1"/>
    <property type="molecule type" value="Genomic_DNA"/>
</dbReference>
<dbReference type="SUPFAM" id="SSF52218">
    <property type="entry name" value="Flavoproteins"/>
    <property type="match status" value="1"/>
</dbReference>
<proteinExistence type="predicted"/>
<comment type="caution">
    <text evidence="7">The sequence shown here is derived from an EMBL/GenBank/DDBJ whole genome shotgun (WGS) entry which is preliminary data.</text>
</comment>
<sequence length="858" mass="93240">MPTGTCFLQGGAPFRVPRIGDKAEVTRRILFQIHWLLGITAGLVLAAMGLTGAAMSFENEIMRVLSPGIVTLKPGNAPPLSPDAVIARASALHEGLRVERLTVEADPTRAWQVQFEAGADKRRGERSYVDPRDGRLLGEPVGAGFFQTVQDLHRWLALPGGPKGWGRQITGFSTIGLIFFALSGLYLRWPRRALDWRAWLVLDWRKSGRNLYRELHVVIGSWVALVYLLSAFTGLWWSYEWYRQGAMVVLTGSAKGEAEGGPKKDKGAPRPPVLLAPAWKTVERETAGRFDSVSVTLPEAGKKATFRVLLAGARHDRMTDNLTIDLASGRLLKADRYADRVLGKVVATSMFEIHRGAIFGLPGRIVIFVTSLAMPLFAVTGLLLYIARRRRKRALAQVQGLPAGGAANTDMLIAFASQTGGAERLARQTAAVLGGAKVLPLSSVDGTVLAETRRALFVVSTYGEGEPPDRVRRFARETMALPPAAKDLDYAVLALGDREYPQFCAFGHEVDRWLHTGGGRRLFDTIEVDGEDIDAERQWQQQLTALGADPMAAEFAPARYGRWRLTGRELLNPGSPGGPAFLIALEPLDGETLDWQAGDIAEIRPANDPAAVCALLDRTALNGTYEVHNRSLTAHIAESVLPETLAGTPEEIVAGLRPLPHREYSIASTPTDGCIELIVRQVRREDGNLGLGSGWLTAHAPLGTEIALRLHANPGFRVSEEQRQLILIGNGTGLAGLRGHLRQAAAAGSAGHWLLLGERSREHDAFLDAELRGWLTDGTLARLERTWSRDPDCGRYVQEVIPQVADALREAVGDGATILVCGSLLGMAPAVDAALRAVLGDALLEEMAEGGRYLRDIY</sequence>
<feature type="domain" description="FAD-binding FR-type" evidence="6">
    <location>
        <begin position="558"/>
        <end position="719"/>
    </location>
</feature>
<dbReference type="GO" id="GO:0016491">
    <property type="term" value="F:oxidoreductase activity"/>
    <property type="evidence" value="ECO:0007669"/>
    <property type="project" value="InterPro"/>
</dbReference>
<keyword evidence="2" id="KW-0288">FMN</keyword>
<evidence type="ECO:0000313" key="7">
    <source>
        <dbReference type="EMBL" id="EZP81698.1"/>
    </source>
</evidence>
<keyword evidence="3" id="KW-0813">Transport</keyword>
<feature type="transmembrane region" description="Helical" evidence="4">
    <location>
        <begin position="215"/>
        <end position="237"/>
    </location>
</feature>
<dbReference type="SUPFAM" id="SSF52343">
    <property type="entry name" value="Ferredoxin reductase-like, C-terminal NADP-linked domain"/>
    <property type="match status" value="1"/>
</dbReference>
<evidence type="ECO:0000259" key="6">
    <source>
        <dbReference type="PROSITE" id="PS51384"/>
    </source>
</evidence>
<dbReference type="CDD" id="cd06200">
    <property type="entry name" value="SiR_like1"/>
    <property type="match status" value="1"/>
</dbReference>
<dbReference type="Gene3D" id="3.40.50.80">
    <property type="entry name" value="Nucleotide-binding domain of ferredoxin-NADP reductase (FNR) module"/>
    <property type="match status" value="1"/>
</dbReference>
<dbReference type="InterPro" id="IPR005625">
    <property type="entry name" value="PepSY-ass_TM"/>
</dbReference>
<evidence type="ECO:0000259" key="5">
    <source>
        <dbReference type="PROSITE" id="PS50902"/>
    </source>
</evidence>
<dbReference type="Proteomes" id="UP000024329">
    <property type="component" value="Unassembled WGS sequence"/>
</dbReference>
<dbReference type="InterPro" id="IPR039261">
    <property type="entry name" value="FNR_nucleotide-bd"/>
</dbReference>
<dbReference type="STRING" id="158500.BES08_16100"/>
<dbReference type="Pfam" id="PF03929">
    <property type="entry name" value="PepSY_TM"/>
    <property type="match status" value="1"/>
</dbReference>
<evidence type="ECO:0000256" key="1">
    <source>
        <dbReference type="ARBA" id="ARBA00022630"/>
    </source>
</evidence>
<feature type="transmembrane region" description="Helical" evidence="4">
    <location>
        <begin position="35"/>
        <end position="57"/>
    </location>
</feature>
<dbReference type="PANTHER" id="PTHR34219">
    <property type="entry name" value="IRON-REGULATED INNER MEMBRANE PROTEIN-RELATED"/>
    <property type="match status" value="1"/>
</dbReference>
<evidence type="ECO:0000256" key="2">
    <source>
        <dbReference type="ARBA" id="ARBA00022643"/>
    </source>
</evidence>
<dbReference type="SUPFAM" id="SSF63380">
    <property type="entry name" value="Riboflavin synthase domain-like"/>
    <property type="match status" value="1"/>
</dbReference>
<gene>
    <name evidence="7" type="ORF">BV97_02356</name>
</gene>
<feature type="transmembrane region" description="Helical" evidence="4">
    <location>
        <begin position="169"/>
        <end position="187"/>
    </location>
</feature>
<keyword evidence="1" id="KW-0285">Flavoprotein</keyword>
<feature type="transmembrane region" description="Helical" evidence="4">
    <location>
        <begin position="365"/>
        <end position="387"/>
    </location>
</feature>
<dbReference type="Pfam" id="PF00258">
    <property type="entry name" value="Flavodoxin_1"/>
    <property type="match status" value="1"/>
</dbReference>